<evidence type="ECO:0000259" key="1">
    <source>
        <dbReference type="SMART" id="SM00829"/>
    </source>
</evidence>
<dbReference type="AlphaFoldDB" id="A0A1X2G4V6"/>
<reference evidence="2 3" key="1">
    <citation type="submission" date="2016-07" db="EMBL/GenBank/DDBJ databases">
        <title>Pervasive Adenine N6-methylation of Active Genes in Fungi.</title>
        <authorList>
            <consortium name="DOE Joint Genome Institute"/>
            <person name="Mondo S.J."/>
            <person name="Dannebaum R.O."/>
            <person name="Kuo R.C."/>
            <person name="Labutti K."/>
            <person name="Haridas S."/>
            <person name="Kuo A."/>
            <person name="Salamov A."/>
            <person name="Ahrendt S.R."/>
            <person name="Lipzen A."/>
            <person name="Sullivan W."/>
            <person name="Andreopoulos W.B."/>
            <person name="Clum A."/>
            <person name="Lindquist E."/>
            <person name="Daum C."/>
            <person name="Ramamoorthy G.K."/>
            <person name="Gryganskyi A."/>
            <person name="Culley D."/>
            <person name="Magnuson J.K."/>
            <person name="James T.Y."/>
            <person name="O'Malley M.A."/>
            <person name="Stajich J.E."/>
            <person name="Spatafora J.W."/>
            <person name="Visel A."/>
            <person name="Grigoriev I.V."/>
        </authorList>
    </citation>
    <scope>NUCLEOTIDE SEQUENCE [LARGE SCALE GENOMIC DNA]</scope>
    <source>
        <strain evidence="2 3">NRRL 3301</strain>
    </source>
</reference>
<gene>
    <name evidence="2" type="ORF">DM01DRAFT_1340586</name>
</gene>
<dbReference type="SUPFAM" id="SSF50129">
    <property type="entry name" value="GroES-like"/>
    <property type="match status" value="1"/>
</dbReference>
<dbReference type="Gene3D" id="3.40.50.720">
    <property type="entry name" value="NAD(P)-binding Rossmann-like Domain"/>
    <property type="match status" value="1"/>
</dbReference>
<sequence>MTTIRAALVKEVGRLPVCETTTLKERLPNQVQVKVVASGVHQLVKALASGQHYAAGGQLPMVPGVDGSGYLPNGDPVYFISFMDRQSTGAMASLINIDQSCCLPVPPNADLKKVAALANPAMSSWLALRCRAAQPLPRDFQVLIIGATGASGQLAIQIARQLGASRVIGTARNATLLNELANTSNGLDVAIPLPATDDDEAAFQERIGQETTKVDVVLDYLGGHPAELCLRSMVPLRQDKQQRLDFVQIGSMAGPDVTVPASALRSANFYVSGSGLGSITPTEMKQQLAELVQHLGVGTLDFPIVEKDVSQVEQVWNERTDGRLVLTFEQ</sequence>
<dbReference type="InterPro" id="IPR013149">
    <property type="entry name" value="ADH-like_C"/>
</dbReference>
<dbReference type="PANTHER" id="PTHR43677:SF11">
    <property type="entry name" value="ZINC-CONTAINING ALCOHOL DEHYDROGENASE"/>
    <property type="match status" value="1"/>
</dbReference>
<proteinExistence type="predicted"/>
<dbReference type="SMART" id="SM00829">
    <property type="entry name" value="PKS_ER"/>
    <property type="match status" value="1"/>
</dbReference>
<evidence type="ECO:0000313" key="3">
    <source>
        <dbReference type="Proteomes" id="UP000242146"/>
    </source>
</evidence>
<dbReference type="Proteomes" id="UP000242146">
    <property type="component" value="Unassembled WGS sequence"/>
</dbReference>
<dbReference type="InterPro" id="IPR036291">
    <property type="entry name" value="NAD(P)-bd_dom_sf"/>
</dbReference>
<name>A0A1X2G4V6_9FUNG</name>
<dbReference type="SUPFAM" id="SSF51735">
    <property type="entry name" value="NAD(P)-binding Rossmann-fold domains"/>
    <property type="match status" value="1"/>
</dbReference>
<comment type="caution">
    <text evidence="2">The sequence shown here is derived from an EMBL/GenBank/DDBJ whole genome shotgun (WGS) entry which is preliminary data.</text>
</comment>
<protein>
    <submittedName>
        <fullName evidence="2">NAD(P)-binding protein</fullName>
    </submittedName>
</protein>
<evidence type="ECO:0000313" key="2">
    <source>
        <dbReference type="EMBL" id="ORX44030.1"/>
    </source>
</evidence>
<feature type="domain" description="Enoyl reductase (ER)" evidence="1">
    <location>
        <begin position="13"/>
        <end position="326"/>
    </location>
</feature>
<dbReference type="EMBL" id="MCGT01000051">
    <property type="protein sequence ID" value="ORX44030.1"/>
    <property type="molecule type" value="Genomic_DNA"/>
</dbReference>
<dbReference type="STRING" id="101127.A0A1X2G4V6"/>
<dbReference type="Gene3D" id="3.90.180.10">
    <property type="entry name" value="Medium-chain alcohol dehydrogenases, catalytic domain"/>
    <property type="match status" value="1"/>
</dbReference>
<dbReference type="InterPro" id="IPR020843">
    <property type="entry name" value="ER"/>
</dbReference>
<dbReference type="OrthoDB" id="9992527at2759"/>
<dbReference type="InterPro" id="IPR011032">
    <property type="entry name" value="GroES-like_sf"/>
</dbReference>
<dbReference type="Pfam" id="PF00107">
    <property type="entry name" value="ADH_zinc_N"/>
    <property type="match status" value="1"/>
</dbReference>
<accession>A0A1X2G4V6</accession>
<dbReference type="InterPro" id="IPR051397">
    <property type="entry name" value="Zn-ADH-like_protein"/>
</dbReference>
<organism evidence="2 3">
    <name type="scientific">Hesseltinella vesiculosa</name>
    <dbReference type="NCBI Taxonomy" id="101127"/>
    <lineage>
        <taxon>Eukaryota</taxon>
        <taxon>Fungi</taxon>
        <taxon>Fungi incertae sedis</taxon>
        <taxon>Mucoromycota</taxon>
        <taxon>Mucoromycotina</taxon>
        <taxon>Mucoromycetes</taxon>
        <taxon>Mucorales</taxon>
        <taxon>Cunninghamellaceae</taxon>
        <taxon>Hesseltinella</taxon>
    </lineage>
</organism>
<dbReference type="GO" id="GO:0016491">
    <property type="term" value="F:oxidoreductase activity"/>
    <property type="evidence" value="ECO:0007669"/>
    <property type="project" value="InterPro"/>
</dbReference>
<dbReference type="PANTHER" id="PTHR43677">
    <property type="entry name" value="SHORT-CHAIN DEHYDROGENASE/REDUCTASE"/>
    <property type="match status" value="1"/>
</dbReference>
<keyword evidence="3" id="KW-1185">Reference proteome</keyword>